<protein>
    <submittedName>
        <fullName evidence="1">Uncharacterized protein</fullName>
    </submittedName>
</protein>
<dbReference type="EMBL" id="LR796437">
    <property type="protein sequence ID" value="CAB4144635.1"/>
    <property type="molecule type" value="Genomic_DNA"/>
</dbReference>
<organism evidence="1">
    <name type="scientific">uncultured Caudovirales phage</name>
    <dbReference type="NCBI Taxonomy" id="2100421"/>
    <lineage>
        <taxon>Viruses</taxon>
        <taxon>Duplodnaviria</taxon>
        <taxon>Heunggongvirae</taxon>
        <taxon>Uroviricota</taxon>
        <taxon>Caudoviricetes</taxon>
        <taxon>Peduoviridae</taxon>
        <taxon>Maltschvirus</taxon>
        <taxon>Maltschvirus maltsch</taxon>
    </lineage>
</organism>
<proteinExistence type="predicted"/>
<evidence type="ECO:0000313" key="1">
    <source>
        <dbReference type="EMBL" id="CAB4144635.1"/>
    </source>
</evidence>
<reference evidence="1" key="1">
    <citation type="submission" date="2020-04" db="EMBL/GenBank/DDBJ databases">
        <authorList>
            <person name="Chiriac C."/>
            <person name="Salcher M."/>
            <person name="Ghai R."/>
            <person name="Kavagutti S V."/>
        </authorList>
    </citation>
    <scope>NUCLEOTIDE SEQUENCE</scope>
</reference>
<gene>
    <name evidence="1" type="ORF">UFOVP458_51</name>
</gene>
<sequence length="95" mass="11247">MKRKVEIIDGIEISTWKEIEKISKLYPKPIRYAEGTQARLFLLKFYMEPLLKDERPPMDFMEPGRMITIAYKIYKESMGDATKDLSLTLLKKFIN</sequence>
<name>A0A6J5MC42_9CAUD</name>
<accession>A0A6J5MC42</accession>